<evidence type="ECO:0000256" key="1">
    <source>
        <dbReference type="ARBA" id="ARBA00005928"/>
    </source>
</evidence>
<dbReference type="InterPro" id="IPR026055">
    <property type="entry name" value="FAR"/>
</dbReference>
<evidence type="ECO:0000313" key="8">
    <source>
        <dbReference type="Proteomes" id="UP000668214"/>
    </source>
</evidence>
<dbReference type="GO" id="GO:0035336">
    <property type="term" value="P:long-chain fatty-acyl-CoA metabolic process"/>
    <property type="evidence" value="ECO:0007669"/>
    <property type="project" value="TreeGrafter"/>
</dbReference>
<evidence type="ECO:0000256" key="4">
    <source>
        <dbReference type="RuleBase" id="RU363097"/>
    </source>
</evidence>
<dbReference type="SUPFAM" id="SSF51735">
    <property type="entry name" value="NAD(P)-binding Rossmann-fold domains"/>
    <property type="match status" value="2"/>
</dbReference>
<dbReference type="Pfam" id="PF03015">
    <property type="entry name" value="Sterile"/>
    <property type="match status" value="1"/>
</dbReference>
<dbReference type="EC" id="1.2.1.84" evidence="4"/>
<dbReference type="CDD" id="cd05236">
    <property type="entry name" value="FAR-N_SDR_e"/>
    <property type="match status" value="1"/>
</dbReference>
<evidence type="ECO:0000313" key="7">
    <source>
        <dbReference type="EMBL" id="KAG5327451.1"/>
    </source>
</evidence>
<accession>A0A836F6T2</accession>
<feature type="non-terminal residue" evidence="7">
    <location>
        <position position="557"/>
    </location>
</feature>
<keyword evidence="4" id="KW-0812">Transmembrane</keyword>
<dbReference type="Pfam" id="PF07993">
    <property type="entry name" value="NAD_binding_4"/>
    <property type="match status" value="2"/>
</dbReference>
<comment type="function">
    <text evidence="4">Catalyzes the reduction of fatty acyl-CoA to fatty alcohols.</text>
</comment>
<name>A0A836F6T2_9HYME</name>
<dbReference type="GO" id="GO:0005777">
    <property type="term" value="C:peroxisome"/>
    <property type="evidence" value="ECO:0007669"/>
    <property type="project" value="TreeGrafter"/>
</dbReference>
<gene>
    <name evidence="7" type="primary">Far1_7</name>
    <name evidence="7" type="ORF">G6Z78_0005406</name>
</gene>
<evidence type="ECO:0000256" key="2">
    <source>
        <dbReference type="ARBA" id="ARBA00022516"/>
    </source>
</evidence>
<comment type="catalytic activity">
    <reaction evidence="4">
        <text>a long-chain fatty acyl-CoA + 2 NADPH + 2 H(+) = a long-chain primary fatty alcohol + 2 NADP(+) + CoA</text>
        <dbReference type="Rhea" id="RHEA:52716"/>
        <dbReference type="ChEBI" id="CHEBI:15378"/>
        <dbReference type="ChEBI" id="CHEBI:57287"/>
        <dbReference type="ChEBI" id="CHEBI:57783"/>
        <dbReference type="ChEBI" id="CHEBI:58349"/>
        <dbReference type="ChEBI" id="CHEBI:77396"/>
        <dbReference type="ChEBI" id="CHEBI:83139"/>
        <dbReference type="EC" id="1.2.1.84"/>
    </reaction>
</comment>
<feature type="domain" description="Thioester reductase (TE)" evidence="6">
    <location>
        <begin position="16"/>
        <end position="249"/>
    </location>
</feature>
<dbReference type="GO" id="GO:0080019">
    <property type="term" value="F:alcohol-forming very long-chain fatty acyl-CoA reductase activity"/>
    <property type="evidence" value="ECO:0007669"/>
    <property type="project" value="InterPro"/>
</dbReference>
<dbReference type="PANTHER" id="PTHR11011:SF45">
    <property type="entry name" value="FATTY ACYL-COA REDUCTASE CG8306-RELATED"/>
    <property type="match status" value="1"/>
</dbReference>
<sequence length="557" mass="62365">MASYVTDFYNSKSVFITGGTGFVGVCMIEKLLRCCPDIKNIYLLMRPKKGKQIMERLEELTKNSVFNRIKEEKQTDLFKKLIAIAGDVGEENLGLSSQDRTTLINTVEVIFHSAATLDFEADLKTTTNINLLGTRRIVQLCREIKRLKALVHVSSAYVNAVLHNVDEIIYPAPADVNTILKLVDTLDDATLNSKTPEILKNHPNPYTFTKHLAEHEVLNGGFPATIVRPSMIFSKMITKSIPEWFANRNILVTGSTGFMGKVLVAKLLLSCPDIGDIFLLIRKKKCLDSHARLQLLLQLSLLEAFIYISTSFCQCGESVLEERAYQTKISPESVIHMVNTMSDDALEAMRFKLLGEQPNTYAYSKALNEDFVSRCGLPVGIIRPSIVIASYKEPVPGWVDNINGPTGLMIGAGKGVIRSMLCNADYMSDIIPCDMAINATIALAWQVGTEKSIKPIFLNATANQENSISWGDALELGKKHVFEYPFSQPLWYPGGRMTSSKVLHWFAVIFFQIIPAYLLDSLLIVSGNKPFLVRIQNRVNAGLNLLQYYTMKQWIFR</sequence>
<keyword evidence="4" id="KW-0521">NADP</keyword>
<feature type="transmembrane region" description="Helical" evidence="4">
    <location>
        <begin position="502"/>
        <end position="525"/>
    </location>
</feature>
<evidence type="ECO:0000259" key="5">
    <source>
        <dbReference type="Pfam" id="PF03015"/>
    </source>
</evidence>
<feature type="non-terminal residue" evidence="7">
    <location>
        <position position="1"/>
    </location>
</feature>
<organism evidence="7 8">
    <name type="scientific">Pseudoatta argentina</name>
    <dbReference type="NCBI Taxonomy" id="621737"/>
    <lineage>
        <taxon>Eukaryota</taxon>
        <taxon>Metazoa</taxon>
        <taxon>Ecdysozoa</taxon>
        <taxon>Arthropoda</taxon>
        <taxon>Hexapoda</taxon>
        <taxon>Insecta</taxon>
        <taxon>Pterygota</taxon>
        <taxon>Neoptera</taxon>
        <taxon>Endopterygota</taxon>
        <taxon>Hymenoptera</taxon>
        <taxon>Apocrita</taxon>
        <taxon>Aculeata</taxon>
        <taxon>Formicoidea</taxon>
        <taxon>Formicidae</taxon>
        <taxon>Myrmicinae</taxon>
        <taxon>Pseudoatta</taxon>
    </lineage>
</organism>
<keyword evidence="8" id="KW-1185">Reference proteome</keyword>
<dbReference type="EMBL" id="JAANIA010000071">
    <property type="protein sequence ID" value="KAG5327451.1"/>
    <property type="molecule type" value="Genomic_DNA"/>
</dbReference>
<dbReference type="InterPro" id="IPR036291">
    <property type="entry name" value="NAD(P)-bd_dom_sf"/>
</dbReference>
<keyword evidence="4" id="KW-0472">Membrane</keyword>
<dbReference type="Gene3D" id="3.40.50.720">
    <property type="entry name" value="NAD(P)-binding Rossmann-like Domain"/>
    <property type="match status" value="3"/>
</dbReference>
<evidence type="ECO:0000259" key="6">
    <source>
        <dbReference type="Pfam" id="PF07993"/>
    </source>
</evidence>
<dbReference type="InterPro" id="IPR033640">
    <property type="entry name" value="FAR_C"/>
</dbReference>
<dbReference type="AlphaFoldDB" id="A0A836F6T2"/>
<protein>
    <recommendedName>
        <fullName evidence="4">Fatty acyl-CoA reductase</fullName>
        <ecNumber evidence="4">1.2.1.84</ecNumber>
    </recommendedName>
</protein>
<comment type="caution">
    <text evidence="7">The sequence shown here is derived from an EMBL/GenBank/DDBJ whole genome shotgun (WGS) entry which is preliminary data.</text>
</comment>
<reference evidence="7" key="1">
    <citation type="submission" date="2020-02" db="EMBL/GenBank/DDBJ databases">
        <title>Relaxed selection underlies rapid genomic changes in the transitions from sociality to social parasitism in ants.</title>
        <authorList>
            <person name="Bi X."/>
        </authorList>
    </citation>
    <scope>NUCLEOTIDE SEQUENCE</scope>
    <source>
        <strain evidence="7">BGI-DK2014c</strain>
        <tissue evidence="7">Whole body</tissue>
    </source>
</reference>
<feature type="domain" description="Fatty acyl-CoA reductase C-terminal" evidence="5">
    <location>
        <begin position="511"/>
        <end position="557"/>
    </location>
</feature>
<comment type="similarity">
    <text evidence="1 4">Belongs to the fatty acyl-CoA reductase family.</text>
</comment>
<dbReference type="InterPro" id="IPR013120">
    <property type="entry name" value="FAR_NAD-bd"/>
</dbReference>
<proteinExistence type="inferred from homology"/>
<dbReference type="CDD" id="cd09071">
    <property type="entry name" value="FAR_C"/>
    <property type="match status" value="1"/>
</dbReference>
<keyword evidence="4" id="KW-0560">Oxidoreductase</keyword>
<keyword evidence="2 4" id="KW-0444">Lipid biosynthesis</keyword>
<dbReference type="PANTHER" id="PTHR11011">
    <property type="entry name" value="MALE STERILITY PROTEIN 2-RELATED"/>
    <property type="match status" value="1"/>
</dbReference>
<keyword evidence="4" id="KW-1133">Transmembrane helix</keyword>
<feature type="domain" description="Thioester reductase (TE)" evidence="6">
    <location>
        <begin position="293"/>
        <end position="439"/>
    </location>
</feature>
<evidence type="ECO:0000256" key="3">
    <source>
        <dbReference type="ARBA" id="ARBA00023098"/>
    </source>
</evidence>
<dbReference type="Proteomes" id="UP000668214">
    <property type="component" value="Unassembled WGS sequence"/>
</dbReference>
<keyword evidence="3 4" id="KW-0443">Lipid metabolism</keyword>
<dbReference type="GO" id="GO:0102965">
    <property type="term" value="F:alcohol-forming long-chain fatty acyl-CoA reductase activity"/>
    <property type="evidence" value="ECO:0007669"/>
    <property type="project" value="UniProtKB-EC"/>
</dbReference>